<organism evidence="9 10">
    <name type="scientific">Calidifontibacter indicus</name>
    <dbReference type="NCBI Taxonomy" id="419650"/>
    <lineage>
        <taxon>Bacteria</taxon>
        <taxon>Bacillati</taxon>
        <taxon>Actinomycetota</taxon>
        <taxon>Actinomycetes</taxon>
        <taxon>Micrococcales</taxon>
        <taxon>Dermacoccaceae</taxon>
        <taxon>Calidifontibacter</taxon>
    </lineage>
</organism>
<keyword evidence="3" id="KW-0813">Transport</keyword>
<dbReference type="Pfam" id="PF01925">
    <property type="entry name" value="TauE"/>
    <property type="match status" value="1"/>
</dbReference>
<evidence type="ECO:0000256" key="3">
    <source>
        <dbReference type="ARBA" id="ARBA00022448"/>
    </source>
</evidence>
<feature type="transmembrane region" description="Helical" evidence="8">
    <location>
        <begin position="213"/>
        <end position="232"/>
    </location>
</feature>
<keyword evidence="10" id="KW-1185">Reference proteome</keyword>
<dbReference type="RefSeq" id="WP_115923004.1">
    <property type="nucleotide sequence ID" value="NZ_QTUA01000001.1"/>
</dbReference>
<gene>
    <name evidence="9" type="ORF">DFJ65_2151</name>
</gene>
<evidence type="ECO:0000256" key="1">
    <source>
        <dbReference type="ARBA" id="ARBA00004651"/>
    </source>
</evidence>
<evidence type="ECO:0000313" key="10">
    <source>
        <dbReference type="Proteomes" id="UP000256253"/>
    </source>
</evidence>
<keyword evidence="7 8" id="KW-0472">Membrane</keyword>
<dbReference type="AlphaFoldDB" id="A0A3D9UP47"/>
<comment type="caution">
    <text evidence="9">The sequence shown here is derived from an EMBL/GenBank/DDBJ whole genome shotgun (WGS) entry which is preliminary data.</text>
</comment>
<name>A0A3D9UP47_9MICO</name>
<evidence type="ECO:0000256" key="5">
    <source>
        <dbReference type="ARBA" id="ARBA00022692"/>
    </source>
</evidence>
<feature type="transmembrane region" description="Helical" evidence="8">
    <location>
        <begin position="143"/>
        <end position="176"/>
    </location>
</feature>
<comment type="subcellular location">
    <subcellularLocation>
        <location evidence="1 8">Cell membrane</location>
        <topology evidence="1 8">Multi-pass membrane protein</topology>
    </subcellularLocation>
</comment>
<keyword evidence="6 8" id="KW-1133">Transmembrane helix</keyword>
<dbReference type="InterPro" id="IPR002781">
    <property type="entry name" value="TM_pro_TauE-like"/>
</dbReference>
<feature type="transmembrane region" description="Helical" evidence="8">
    <location>
        <begin position="188"/>
        <end position="206"/>
    </location>
</feature>
<evidence type="ECO:0000256" key="4">
    <source>
        <dbReference type="ARBA" id="ARBA00022475"/>
    </source>
</evidence>
<sequence length="258" mass="26802">MPWTEALLILLAGMAAGTINTIVGSGTLVTFPTLLAFGFPSVTANVSNTIGLVAGGLSGTWGYRREVRTMSDQLKRLAPMSFLGAVVGALLLIVLPPSAFQAIVPALILLGVLLVVFGPRIQRWAAKNHADQEVAHDSAGRRILLAGGIFVAGVYGGYFGAAQGVLLMGIMSVLLSQPLQRINGIKNVLGTIVNGVAAITFIIVARDHVDWRVAGLIAVGSLLGGFIGAGVGRKLPPNVLRGFIVVIGLIAIVNLLLK</sequence>
<evidence type="ECO:0000256" key="7">
    <source>
        <dbReference type="ARBA" id="ARBA00023136"/>
    </source>
</evidence>
<keyword evidence="4 8" id="KW-1003">Cell membrane</keyword>
<evidence type="ECO:0000256" key="6">
    <source>
        <dbReference type="ARBA" id="ARBA00022989"/>
    </source>
</evidence>
<comment type="similarity">
    <text evidence="2 8">Belongs to the 4-toluene sulfonate uptake permease (TSUP) (TC 2.A.102) family.</text>
</comment>
<dbReference type="OrthoDB" id="3782574at2"/>
<protein>
    <recommendedName>
        <fullName evidence="8">Probable membrane transporter protein</fullName>
    </recommendedName>
</protein>
<dbReference type="EMBL" id="QTUA01000001">
    <property type="protein sequence ID" value="REF31109.1"/>
    <property type="molecule type" value="Genomic_DNA"/>
</dbReference>
<evidence type="ECO:0000313" key="9">
    <source>
        <dbReference type="EMBL" id="REF31109.1"/>
    </source>
</evidence>
<dbReference type="Proteomes" id="UP000256253">
    <property type="component" value="Unassembled WGS sequence"/>
</dbReference>
<dbReference type="GO" id="GO:0005886">
    <property type="term" value="C:plasma membrane"/>
    <property type="evidence" value="ECO:0007669"/>
    <property type="project" value="UniProtKB-SubCell"/>
</dbReference>
<evidence type="ECO:0000256" key="2">
    <source>
        <dbReference type="ARBA" id="ARBA00009142"/>
    </source>
</evidence>
<accession>A0A3D9UP47</accession>
<dbReference type="InterPro" id="IPR052017">
    <property type="entry name" value="TSUP"/>
</dbReference>
<feature type="transmembrane region" description="Helical" evidence="8">
    <location>
        <begin position="34"/>
        <end position="57"/>
    </location>
</feature>
<dbReference type="PANTHER" id="PTHR30269:SF0">
    <property type="entry name" value="MEMBRANE TRANSPORTER PROTEIN YFCA-RELATED"/>
    <property type="match status" value="1"/>
</dbReference>
<feature type="transmembrane region" description="Helical" evidence="8">
    <location>
        <begin position="102"/>
        <end position="122"/>
    </location>
</feature>
<evidence type="ECO:0000256" key="8">
    <source>
        <dbReference type="RuleBase" id="RU363041"/>
    </source>
</evidence>
<feature type="transmembrane region" description="Helical" evidence="8">
    <location>
        <begin position="77"/>
        <end position="96"/>
    </location>
</feature>
<proteinExistence type="inferred from homology"/>
<reference evidence="9 10" key="1">
    <citation type="submission" date="2018-08" db="EMBL/GenBank/DDBJ databases">
        <title>Sequencing the genomes of 1000 actinobacteria strains.</title>
        <authorList>
            <person name="Klenk H.-P."/>
        </authorList>
    </citation>
    <scope>NUCLEOTIDE SEQUENCE [LARGE SCALE GENOMIC DNA]</scope>
    <source>
        <strain evidence="9 10">DSM 22967</strain>
    </source>
</reference>
<dbReference type="PANTHER" id="PTHR30269">
    <property type="entry name" value="TRANSMEMBRANE PROTEIN YFCA"/>
    <property type="match status" value="1"/>
</dbReference>
<keyword evidence="5 8" id="KW-0812">Transmembrane</keyword>
<feature type="transmembrane region" description="Helical" evidence="8">
    <location>
        <begin position="238"/>
        <end position="257"/>
    </location>
</feature>